<dbReference type="PROSITE" id="PS50995">
    <property type="entry name" value="HTH_MARR_2"/>
    <property type="match status" value="1"/>
</dbReference>
<dbReference type="InterPro" id="IPR000835">
    <property type="entry name" value="HTH_MarR-typ"/>
</dbReference>
<dbReference type="SUPFAM" id="SSF46785">
    <property type="entry name" value="Winged helix' DNA-binding domain"/>
    <property type="match status" value="1"/>
</dbReference>
<evidence type="ECO:0000313" key="6">
    <source>
        <dbReference type="Proteomes" id="UP000295063"/>
    </source>
</evidence>
<evidence type="ECO:0000256" key="1">
    <source>
        <dbReference type="ARBA" id="ARBA00023015"/>
    </source>
</evidence>
<sequence length="144" mass="16724">MTENNSWANQPFSYLLRVISIKMKNKADKSLAEFGLNSQQGHTLGYINSHEGIIQKELADFFKKRDASITSMLQGLEKKGFIERRIPKDNEREKKVYLLPKGKELIEDFDKKFQEIENDITKCLTDDEIQTLLRLLTKINSSLE</sequence>
<dbReference type="SMART" id="SM00347">
    <property type="entry name" value="HTH_MARR"/>
    <property type="match status" value="1"/>
</dbReference>
<comment type="caution">
    <text evidence="5">The sequence shown here is derived from an EMBL/GenBank/DDBJ whole genome shotgun (WGS) entry which is preliminary data.</text>
</comment>
<dbReference type="InterPro" id="IPR036390">
    <property type="entry name" value="WH_DNA-bd_sf"/>
</dbReference>
<dbReference type="PANTHER" id="PTHR42756:SF1">
    <property type="entry name" value="TRANSCRIPTIONAL REPRESSOR OF EMRAB OPERON"/>
    <property type="match status" value="1"/>
</dbReference>
<dbReference type="GO" id="GO:0003700">
    <property type="term" value="F:DNA-binding transcription factor activity"/>
    <property type="evidence" value="ECO:0007669"/>
    <property type="project" value="InterPro"/>
</dbReference>
<dbReference type="OrthoDB" id="3254893at2"/>
<accession>A0A4R1Q1A4</accession>
<keyword evidence="2 5" id="KW-0238">DNA-binding</keyword>
<dbReference type="AlphaFoldDB" id="A0A4R1Q1A4"/>
<dbReference type="InterPro" id="IPR036388">
    <property type="entry name" value="WH-like_DNA-bd_sf"/>
</dbReference>
<protein>
    <submittedName>
        <fullName evidence="5">DNA-binding MarR family transcriptional regulator</fullName>
    </submittedName>
</protein>
<organism evidence="5 6">
    <name type="scientific">Anaerospora hongkongensis</name>
    <dbReference type="NCBI Taxonomy" id="244830"/>
    <lineage>
        <taxon>Bacteria</taxon>
        <taxon>Bacillati</taxon>
        <taxon>Bacillota</taxon>
        <taxon>Negativicutes</taxon>
        <taxon>Selenomonadales</taxon>
        <taxon>Sporomusaceae</taxon>
        <taxon>Anaerospora</taxon>
    </lineage>
</organism>
<keyword evidence="6" id="KW-1185">Reference proteome</keyword>
<dbReference type="Gene3D" id="1.10.10.10">
    <property type="entry name" value="Winged helix-like DNA-binding domain superfamily/Winged helix DNA-binding domain"/>
    <property type="match status" value="1"/>
</dbReference>
<reference evidence="5 6" key="1">
    <citation type="submission" date="2019-03" db="EMBL/GenBank/DDBJ databases">
        <title>Genomic Encyclopedia of Type Strains, Phase IV (KMG-IV): sequencing the most valuable type-strain genomes for metagenomic binning, comparative biology and taxonomic classification.</title>
        <authorList>
            <person name="Goeker M."/>
        </authorList>
    </citation>
    <scope>NUCLEOTIDE SEQUENCE [LARGE SCALE GENOMIC DNA]</scope>
    <source>
        <strain evidence="5 6">DSM 15969</strain>
    </source>
</reference>
<feature type="domain" description="HTH marR-type" evidence="4">
    <location>
        <begin position="9"/>
        <end position="141"/>
    </location>
</feature>
<dbReference type="Proteomes" id="UP000295063">
    <property type="component" value="Unassembled WGS sequence"/>
</dbReference>
<evidence type="ECO:0000313" key="5">
    <source>
        <dbReference type="EMBL" id="TCL38066.1"/>
    </source>
</evidence>
<evidence type="ECO:0000256" key="3">
    <source>
        <dbReference type="ARBA" id="ARBA00023163"/>
    </source>
</evidence>
<proteinExistence type="predicted"/>
<evidence type="ECO:0000259" key="4">
    <source>
        <dbReference type="PROSITE" id="PS50995"/>
    </source>
</evidence>
<keyword evidence="1" id="KW-0805">Transcription regulation</keyword>
<keyword evidence="3" id="KW-0804">Transcription</keyword>
<evidence type="ECO:0000256" key="2">
    <source>
        <dbReference type="ARBA" id="ARBA00023125"/>
    </source>
</evidence>
<dbReference type="Pfam" id="PF01047">
    <property type="entry name" value="MarR"/>
    <property type="match status" value="1"/>
</dbReference>
<dbReference type="RefSeq" id="WP_132077475.1">
    <property type="nucleotide sequence ID" value="NZ_SLUI01000004.1"/>
</dbReference>
<gene>
    <name evidence="5" type="ORF">EV210_10432</name>
</gene>
<name>A0A4R1Q1A4_9FIRM</name>
<dbReference type="PRINTS" id="PR00598">
    <property type="entry name" value="HTHMARR"/>
</dbReference>
<dbReference type="PANTHER" id="PTHR42756">
    <property type="entry name" value="TRANSCRIPTIONAL REGULATOR, MARR"/>
    <property type="match status" value="1"/>
</dbReference>
<dbReference type="GO" id="GO:0003677">
    <property type="term" value="F:DNA binding"/>
    <property type="evidence" value="ECO:0007669"/>
    <property type="project" value="UniProtKB-KW"/>
</dbReference>
<dbReference type="EMBL" id="SLUI01000004">
    <property type="protein sequence ID" value="TCL38066.1"/>
    <property type="molecule type" value="Genomic_DNA"/>
</dbReference>